<dbReference type="SUPFAM" id="SSF46689">
    <property type="entry name" value="Homeodomain-like"/>
    <property type="match status" value="1"/>
</dbReference>
<protein>
    <submittedName>
        <fullName evidence="8">Uncharacterized protein</fullName>
    </submittedName>
</protein>
<evidence type="ECO:0000256" key="7">
    <source>
        <dbReference type="SAM" id="MobiDB-lite"/>
    </source>
</evidence>
<dbReference type="InterPro" id="IPR020479">
    <property type="entry name" value="HD_metazoa"/>
</dbReference>
<evidence type="ECO:0000256" key="6">
    <source>
        <dbReference type="RuleBase" id="RU000682"/>
    </source>
</evidence>
<evidence type="ECO:0000256" key="4">
    <source>
        <dbReference type="ARBA" id="ARBA00023242"/>
    </source>
</evidence>
<dbReference type="AlphaFoldDB" id="A0A1B0DP91"/>
<dbReference type="InterPro" id="IPR001356">
    <property type="entry name" value="HD"/>
</dbReference>
<keyword evidence="3 5" id="KW-0371">Homeobox</keyword>
<organism evidence="8 9">
    <name type="scientific">Phlebotomus papatasi</name>
    <name type="common">Sandfly</name>
    <dbReference type="NCBI Taxonomy" id="29031"/>
    <lineage>
        <taxon>Eukaryota</taxon>
        <taxon>Metazoa</taxon>
        <taxon>Ecdysozoa</taxon>
        <taxon>Arthropoda</taxon>
        <taxon>Hexapoda</taxon>
        <taxon>Insecta</taxon>
        <taxon>Pterygota</taxon>
        <taxon>Neoptera</taxon>
        <taxon>Endopterygota</taxon>
        <taxon>Diptera</taxon>
        <taxon>Nematocera</taxon>
        <taxon>Psychodoidea</taxon>
        <taxon>Psychodidae</taxon>
        <taxon>Phlebotomus</taxon>
        <taxon>Phlebotomus</taxon>
    </lineage>
</organism>
<proteinExistence type="predicted"/>
<dbReference type="Pfam" id="PF00046">
    <property type="entry name" value="Homeodomain"/>
    <property type="match status" value="1"/>
</dbReference>
<evidence type="ECO:0000256" key="3">
    <source>
        <dbReference type="ARBA" id="ARBA00023155"/>
    </source>
</evidence>
<dbReference type="VEuPathDB" id="VectorBase:PPAPM1_003449"/>
<comment type="subcellular location">
    <subcellularLocation>
        <location evidence="1 5 6">Nucleus</location>
    </subcellularLocation>
</comment>
<dbReference type="PANTHER" id="PTHR24340">
    <property type="entry name" value="HOMEOBOX PROTEIN NKX"/>
    <property type="match status" value="1"/>
</dbReference>
<dbReference type="InterPro" id="IPR050394">
    <property type="entry name" value="Homeobox_NK-like"/>
</dbReference>
<sequence>MSFQSVATKTMANTPFSINDILTRSNSSVQYPLDQSFDISSDGAVKCFKFPSCDRSLRVATGLMRRQSESPTTGMKTSRGGFPASPGSHSIYFNNNNCSAPVVRRGSLDCFLVENEKRDQLSPDGECEEVYPNGSSMKLLDGRMGRYSGRMDSPLDMRRTATDSGYEYNSTDGDSPPPQFNLGLHHMEDNLTTSRKKRSRAAFSHAQVFELERRFAQQRYLSGPERSELAKSLRLTETQVKIWFQNRRYKTKRKQIQQHEAAVLNATKRVPVQVLVREDGSYGHMLVGNTRLSSIQMAYGMPIPAVPFPYFYPSKLSAPGSALEQHKLSMRLFDKHHDHILNYSKRDDGRHSSSVTLPSTPDESTQRNEKQPSKISPNNEEMDVDSDKTKQNQPNDGLEESENVEID</sequence>
<dbReference type="CDD" id="cd00086">
    <property type="entry name" value="homeodomain"/>
    <property type="match status" value="1"/>
</dbReference>
<accession>A0A1B0DP91</accession>
<dbReference type="InterPro" id="IPR017970">
    <property type="entry name" value="Homeobox_CS"/>
</dbReference>
<feature type="region of interest" description="Disordered" evidence="7">
    <location>
        <begin position="343"/>
        <end position="407"/>
    </location>
</feature>
<dbReference type="GO" id="GO:0005634">
    <property type="term" value="C:nucleus"/>
    <property type="evidence" value="ECO:0007669"/>
    <property type="project" value="UniProtKB-SubCell"/>
</dbReference>
<dbReference type="PROSITE" id="PS50071">
    <property type="entry name" value="HOMEOBOX_2"/>
    <property type="match status" value="1"/>
</dbReference>
<dbReference type="EnsemblMetazoa" id="PPAI010327-RA">
    <property type="protein sequence ID" value="PPAI010327-PA"/>
    <property type="gene ID" value="PPAI010327"/>
</dbReference>
<dbReference type="EMBL" id="AJVK01018113">
    <property type="status" value="NOT_ANNOTATED_CDS"/>
    <property type="molecule type" value="Genomic_DNA"/>
</dbReference>
<dbReference type="GO" id="GO:0000981">
    <property type="term" value="F:DNA-binding transcription factor activity, RNA polymerase II-specific"/>
    <property type="evidence" value="ECO:0007669"/>
    <property type="project" value="InterPro"/>
</dbReference>
<dbReference type="PRINTS" id="PR00024">
    <property type="entry name" value="HOMEOBOX"/>
</dbReference>
<dbReference type="PROSITE" id="PS00027">
    <property type="entry name" value="HOMEOBOX_1"/>
    <property type="match status" value="1"/>
</dbReference>
<feature type="compositionally biased region" description="Polar residues" evidence="7">
    <location>
        <begin position="352"/>
        <end position="363"/>
    </location>
</feature>
<evidence type="ECO:0000256" key="5">
    <source>
        <dbReference type="PROSITE-ProRule" id="PRU00108"/>
    </source>
</evidence>
<dbReference type="GO" id="GO:0030154">
    <property type="term" value="P:cell differentiation"/>
    <property type="evidence" value="ECO:0007669"/>
    <property type="project" value="TreeGrafter"/>
</dbReference>
<dbReference type="GO" id="GO:0000978">
    <property type="term" value="F:RNA polymerase II cis-regulatory region sequence-specific DNA binding"/>
    <property type="evidence" value="ECO:0007669"/>
    <property type="project" value="TreeGrafter"/>
</dbReference>
<evidence type="ECO:0000313" key="9">
    <source>
        <dbReference type="Proteomes" id="UP000092462"/>
    </source>
</evidence>
<dbReference type="Proteomes" id="UP000092462">
    <property type="component" value="Unassembled WGS sequence"/>
</dbReference>
<dbReference type="InterPro" id="IPR009057">
    <property type="entry name" value="Homeodomain-like_sf"/>
</dbReference>
<evidence type="ECO:0000313" key="8">
    <source>
        <dbReference type="EnsemblMetazoa" id="PPAI010327-PA"/>
    </source>
</evidence>
<evidence type="ECO:0000256" key="1">
    <source>
        <dbReference type="ARBA" id="ARBA00004123"/>
    </source>
</evidence>
<keyword evidence="9" id="KW-1185">Reference proteome</keyword>
<feature type="DNA-binding region" description="Homeobox" evidence="5">
    <location>
        <begin position="196"/>
        <end position="255"/>
    </location>
</feature>
<dbReference type="EMBL" id="AJVK01018114">
    <property type="status" value="NOT_ANNOTATED_CDS"/>
    <property type="molecule type" value="Genomic_DNA"/>
</dbReference>
<dbReference type="Gene3D" id="1.10.10.60">
    <property type="entry name" value="Homeodomain-like"/>
    <property type="match status" value="1"/>
</dbReference>
<dbReference type="VEuPathDB" id="VectorBase:PPAI010327"/>
<dbReference type="PANTHER" id="PTHR24340:SF73">
    <property type="entry name" value="HOMEOBOX PROTEIN BAGPIPE-RELATED"/>
    <property type="match status" value="1"/>
</dbReference>
<name>A0A1B0DP91_PHLPP</name>
<dbReference type="SMART" id="SM00389">
    <property type="entry name" value="HOX"/>
    <property type="match status" value="1"/>
</dbReference>
<reference evidence="8" key="1">
    <citation type="submission" date="2022-08" db="UniProtKB">
        <authorList>
            <consortium name="EnsemblMetazoa"/>
        </authorList>
    </citation>
    <scope>IDENTIFICATION</scope>
    <source>
        <strain evidence="8">Israel</strain>
    </source>
</reference>
<evidence type="ECO:0000256" key="2">
    <source>
        <dbReference type="ARBA" id="ARBA00023125"/>
    </source>
</evidence>
<feature type="compositionally biased region" description="Acidic residues" evidence="7">
    <location>
        <begin position="397"/>
        <end position="407"/>
    </location>
</feature>
<keyword evidence="2 5" id="KW-0238">DNA-binding</keyword>
<keyword evidence="4 5" id="KW-0539">Nucleus</keyword>